<dbReference type="EMBL" id="CP117884">
    <property type="protein sequence ID" value="WDF83497.1"/>
    <property type="molecule type" value="Genomic_DNA"/>
</dbReference>
<keyword evidence="1" id="KW-0472">Membrane</keyword>
<gene>
    <name evidence="2" type="ORF">PQ472_04475</name>
</gene>
<feature type="transmembrane region" description="Helical" evidence="1">
    <location>
        <begin position="97"/>
        <end position="116"/>
    </location>
</feature>
<organism evidence="2 3">
    <name type="scientific">Lacticaseibacillus pabuli</name>
    <dbReference type="NCBI Taxonomy" id="3025672"/>
    <lineage>
        <taxon>Bacteria</taxon>
        <taxon>Bacillati</taxon>
        <taxon>Bacillota</taxon>
        <taxon>Bacilli</taxon>
        <taxon>Lactobacillales</taxon>
        <taxon>Lactobacillaceae</taxon>
        <taxon>Lacticaseibacillus</taxon>
    </lineage>
</organism>
<dbReference type="Proteomes" id="UP001220377">
    <property type="component" value="Chromosome"/>
</dbReference>
<evidence type="ECO:0000313" key="3">
    <source>
        <dbReference type="Proteomes" id="UP001220377"/>
    </source>
</evidence>
<evidence type="ECO:0000256" key="1">
    <source>
        <dbReference type="SAM" id="Phobius"/>
    </source>
</evidence>
<accession>A0ABY7WX16</accession>
<keyword evidence="1" id="KW-0812">Transmembrane</keyword>
<proteinExistence type="predicted"/>
<keyword evidence="1" id="KW-1133">Transmembrane helix</keyword>
<feature type="transmembrane region" description="Helical" evidence="1">
    <location>
        <begin position="72"/>
        <end position="91"/>
    </location>
</feature>
<name>A0ABY7WX16_9LACO</name>
<sequence>MKIYFENPNSARTVAKVWHNDVEHDIRRGDKLNLPVKMGDTVKYKVGAMSATHKINFQSPDSIFTIMLDRKAQFWGIGAFFAIIAVMYFAGLFDNQIVGSVGALVAVALFEVVVYFRGWKTTVVHR</sequence>
<reference evidence="2 3" key="1">
    <citation type="submission" date="2023-02" db="EMBL/GenBank/DDBJ databases">
        <title>Genome sequence of Lacticaseibacillus sp. KACC 23028.</title>
        <authorList>
            <person name="Kim S."/>
            <person name="Heo J."/>
            <person name="Kwon S.-W."/>
        </authorList>
    </citation>
    <scope>NUCLEOTIDE SEQUENCE [LARGE SCALE GENOMIC DNA]</scope>
    <source>
        <strain evidence="2 3">KACC 23028</strain>
    </source>
</reference>
<keyword evidence="3" id="KW-1185">Reference proteome</keyword>
<dbReference type="RefSeq" id="WP_274261686.1">
    <property type="nucleotide sequence ID" value="NZ_CP117884.1"/>
</dbReference>
<evidence type="ECO:0000313" key="2">
    <source>
        <dbReference type="EMBL" id="WDF83497.1"/>
    </source>
</evidence>
<protein>
    <submittedName>
        <fullName evidence="2">Uncharacterized protein</fullName>
    </submittedName>
</protein>